<evidence type="ECO:0000259" key="6">
    <source>
        <dbReference type="Pfam" id="PF02826"/>
    </source>
</evidence>
<accession>A0A517YUB6</accession>
<dbReference type="SUPFAM" id="SSF52283">
    <property type="entry name" value="Formate/glycerate dehydrogenase catalytic domain-like"/>
    <property type="match status" value="1"/>
</dbReference>
<dbReference type="InterPro" id="IPR006139">
    <property type="entry name" value="D-isomer_2_OHA_DH_cat_dom"/>
</dbReference>
<dbReference type="FunFam" id="3.40.50.720:FF:000203">
    <property type="entry name" value="D-3-phosphoglycerate dehydrogenase (SerA)"/>
    <property type="match status" value="1"/>
</dbReference>
<sequence>MSDRIIVLDGHTLTPNTPGNLASSQDPTWDALAALGSDIHVYPRTLPEDIISHADDAPILFTNKVPFTADTIVQLPNLKYIGVLATGYNIIDLEAATDAGITVTNAAGYSTPSVAQHVFALILELLTHTASHGLAVHQGHWTACPDFTFTVQPTTELAGKSIGIVGLGTIGRTVAKIAHAFGMNVLAPERPSSASFSQHGLPVNFLPLKDLIAQSDILSLHCPLTSDTHHLINKKTLKLMKPSAILINTGRGPLIDESALAEALKQGQIAGAGLDVLSAEPPTADNPLIGAPRTVITPHIAWATRESRLRLMDIVTNNLRVYLAGNPVNVVN</sequence>
<evidence type="ECO:0000256" key="4">
    <source>
        <dbReference type="RuleBase" id="RU003719"/>
    </source>
</evidence>
<dbReference type="InterPro" id="IPR006140">
    <property type="entry name" value="D-isomer_DH_NAD-bd"/>
</dbReference>
<evidence type="ECO:0000313" key="7">
    <source>
        <dbReference type="EMBL" id="QDU33806.1"/>
    </source>
</evidence>
<dbReference type="CDD" id="cd12162">
    <property type="entry name" value="2-Hacid_dh_4"/>
    <property type="match status" value="1"/>
</dbReference>
<dbReference type="Gene3D" id="3.40.50.720">
    <property type="entry name" value="NAD(P)-binding Rossmann-like Domain"/>
    <property type="match status" value="2"/>
</dbReference>
<evidence type="ECO:0000256" key="1">
    <source>
        <dbReference type="ARBA" id="ARBA00005854"/>
    </source>
</evidence>
<dbReference type="PANTHER" id="PTHR43761:SF1">
    <property type="entry name" value="D-ISOMER SPECIFIC 2-HYDROXYACID DEHYDROGENASE CATALYTIC DOMAIN-CONTAINING PROTEIN-RELATED"/>
    <property type="match status" value="1"/>
</dbReference>
<proteinExistence type="inferred from homology"/>
<dbReference type="InterPro" id="IPR029753">
    <property type="entry name" value="D-isomer_DH_CS"/>
</dbReference>
<dbReference type="GO" id="GO:0051287">
    <property type="term" value="F:NAD binding"/>
    <property type="evidence" value="ECO:0007669"/>
    <property type="project" value="InterPro"/>
</dbReference>
<keyword evidence="3" id="KW-0520">NAD</keyword>
<evidence type="ECO:0000259" key="5">
    <source>
        <dbReference type="Pfam" id="PF00389"/>
    </source>
</evidence>
<feature type="domain" description="D-isomer specific 2-hydroxyacid dehydrogenase catalytic" evidence="5">
    <location>
        <begin position="34"/>
        <end position="332"/>
    </location>
</feature>
<dbReference type="Pfam" id="PF02826">
    <property type="entry name" value="2-Hacid_dh_C"/>
    <property type="match status" value="1"/>
</dbReference>
<evidence type="ECO:0000256" key="3">
    <source>
        <dbReference type="ARBA" id="ARBA00023027"/>
    </source>
</evidence>
<dbReference type="GO" id="GO:0008465">
    <property type="term" value="F:hydroxypyruvate reductase (NADH) activity"/>
    <property type="evidence" value="ECO:0007669"/>
    <property type="project" value="UniProtKB-EC"/>
</dbReference>
<dbReference type="EMBL" id="CP036425">
    <property type="protein sequence ID" value="QDU33806.1"/>
    <property type="molecule type" value="Genomic_DNA"/>
</dbReference>
<dbReference type="PROSITE" id="PS00670">
    <property type="entry name" value="D_2_HYDROXYACID_DH_2"/>
    <property type="match status" value="1"/>
</dbReference>
<dbReference type="Pfam" id="PF00389">
    <property type="entry name" value="2-Hacid_dh"/>
    <property type="match status" value="1"/>
</dbReference>
<dbReference type="Proteomes" id="UP000317369">
    <property type="component" value="Chromosome"/>
</dbReference>
<keyword evidence="8" id="KW-1185">Reference proteome</keyword>
<dbReference type="PROSITE" id="PS00671">
    <property type="entry name" value="D_2_HYDROXYACID_DH_3"/>
    <property type="match status" value="1"/>
</dbReference>
<dbReference type="KEGG" id="pcor:KS4_18640"/>
<dbReference type="InterPro" id="IPR036291">
    <property type="entry name" value="NAD(P)-bd_dom_sf"/>
</dbReference>
<dbReference type="AlphaFoldDB" id="A0A517YUB6"/>
<comment type="similarity">
    <text evidence="1 4">Belongs to the D-isomer specific 2-hydroxyacid dehydrogenase family.</text>
</comment>
<dbReference type="SUPFAM" id="SSF51735">
    <property type="entry name" value="NAD(P)-binding Rossmann-fold domains"/>
    <property type="match status" value="1"/>
</dbReference>
<evidence type="ECO:0000256" key="2">
    <source>
        <dbReference type="ARBA" id="ARBA00023002"/>
    </source>
</evidence>
<protein>
    <submittedName>
        <fullName evidence="7">Glycerate dehydrogenase</fullName>
        <ecNumber evidence="7">1.1.1.29</ecNumber>
    </submittedName>
</protein>
<dbReference type="RefSeq" id="WP_145077144.1">
    <property type="nucleotide sequence ID" value="NZ_CP036425.1"/>
</dbReference>
<dbReference type="OrthoDB" id="277029at2"/>
<dbReference type="InterPro" id="IPR050418">
    <property type="entry name" value="D-iso_2-hydroxyacid_DH_PdxB"/>
</dbReference>
<keyword evidence="2 4" id="KW-0560">Oxidoreductase</keyword>
<dbReference type="PANTHER" id="PTHR43761">
    <property type="entry name" value="D-ISOMER SPECIFIC 2-HYDROXYACID DEHYDROGENASE FAMILY PROTEIN (AFU_ORTHOLOGUE AFUA_1G13630)"/>
    <property type="match status" value="1"/>
</dbReference>
<evidence type="ECO:0000313" key="8">
    <source>
        <dbReference type="Proteomes" id="UP000317369"/>
    </source>
</evidence>
<dbReference type="EC" id="1.1.1.29" evidence="7"/>
<reference evidence="7 8" key="1">
    <citation type="submission" date="2019-02" db="EMBL/GenBank/DDBJ databases">
        <title>Deep-cultivation of Planctomycetes and their phenomic and genomic characterization uncovers novel biology.</title>
        <authorList>
            <person name="Wiegand S."/>
            <person name="Jogler M."/>
            <person name="Boedeker C."/>
            <person name="Pinto D."/>
            <person name="Vollmers J."/>
            <person name="Rivas-Marin E."/>
            <person name="Kohn T."/>
            <person name="Peeters S.H."/>
            <person name="Heuer A."/>
            <person name="Rast P."/>
            <person name="Oberbeckmann S."/>
            <person name="Bunk B."/>
            <person name="Jeske O."/>
            <person name="Meyerdierks A."/>
            <person name="Storesund J.E."/>
            <person name="Kallscheuer N."/>
            <person name="Luecker S."/>
            <person name="Lage O.M."/>
            <person name="Pohl T."/>
            <person name="Merkel B.J."/>
            <person name="Hornburger P."/>
            <person name="Mueller R.-W."/>
            <person name="Bruemmer F."/>
            <person name="Labrenz M."/>
            <person name="Spormann A.M."/>
            <person name="Op den Camp H."/>
            <person name="Overmann J."/>
            <person name="Amann R."/>
            <person name="Jetten M.S.M."/>
            <person name="Mascher T."/>
            <person name="Medema M.H."/>
            <person name="Devos D.P."/>
            <person name="Kaster A.-K."/>
            <person name="Ovreas L."/>
            <person name="Rohde M."/>
            <person name="Galperin M.Y."/>
            <person name="Jogler C."/>
        </authorList>
    </citation>
    <scope>NUCLEOTIDE SEQUENCE [LARGE SCALE GENOMIC DNA]</scope>
    <source>
        <strain evidence="7 8">KS4</strain>
    </source>
</reference>
<organism evidence="7 8">
    <name type="scientific">Poriferisphaera corsica</name>
    <dbReference type="NCBI Taxonomy" id="2528020"/>
    <lineage>
        <taxon>Bacteria</taxon>
        <taxon>Pseudomonadati</taxon>
        <taxon>Planctomycetota</taxon>
        <taxon>Phycisphaerae</taxon>
        <taxon>Phycisphaerales</taxon>
        <taxon>Phycisphaeraceae</taxon>
        <taxon>Poriferisphaera</taxon>
    </lineage>
</organism>
<gene>
    <name evidence="7" type="primary">hprA</name>
    <name evidence="7" type="ORF">KS4_18640</name>
</gene>
<name>A0A517YUB6_9BACT</name>
<feature type="domain" description="D-isomer specific 2-hydroxyacid dehydrogenase NAD-binding" evidence="6">
    <location>
        <begin position="119"/>
        <end position="301"/>
    </location>
</feature>